<dbReference type="PANTHER" id="PTHR10000">
    <property type="entry name" value="PHOSPHOSERINE PHOSPHATASE"/>
    <property type="match status" value="1"/>
</dbReference>
<dbReference type="Proteomes" id="UP000244870">
    <property type="component" value="Chromosome"/>
</dbReference>
<evidence type="ECO:0000313" key="1">
    <source>
        <dbReference type="EMBL" id="AWF94779.1"/>
    </source>
</evidence>
<dbReference type="EMBL" id="CP020928">
    <property type="protein sequence ID" value="AWF94779.1"/>
    <property type="molecule type" value="Genomic_DNA"/>
</dbReference>
<dbReference type="GO" id="GO:0005829">
    <property type="term" value="C:cytosol"/>
    <property type="evidence" value="ECO:0007669"/>
    <property type="project" value="TreeGrafter"/>
</dbReference>
<protein>
    <recommendedName>
        <fullName evidence="3">Haloacid dehalogenase</fullName>
    </recommendedName>
</protein>
<evidence type="ECO:0008006" key="3">
    <source>
        <dbReference type="Google" id="ProtNLM"/>
    </source>
</evidence>
<dbReference type="Pfam" id="PF08282">
    <property type="entry name" value="Hydrolase_3"/>
    <property type="match status" value="1"/>
</dbReference>
<dbReference type="InterPro" id="IPR036412">
    <property type="entry name" value="HAD-like_sf"/>
</dbReference>
<dbReference type="PROSITE" id="PS01229">
    <property type="entry name" value="COF_2"/>
    <property type="match status" value="1"/>
</dbReference>
<dbReference type="GO" id="GO:0016791">
    <property type="term" value="F:phosphatase activity"/>
    <property type="evidence" value="ECO:0007669"/>
    <property type="project" value="TreeGrafter"/>
</dbReference>
<dbReference type="RefSeq" id="WP_242981061.1">
    <property type="nucleotide sequence ID" value="NZ_CP020928.1"/>
</dbReference>
<name>A0A2S1KP38_9LACO</name>
<dbReference type="InterPro" id="IPR023214">
    <property type="entry name" value="HAD_sf"/>
</dbReference>
<accession>A0A2S1KP38</accession>
<evidence type="ECO:0000313" key="2">
    <source>
        <dbReference type="Proteomes" id="UP000244870"/>
    </source>
</evidence>
<dbReference type="GO" id="GO:0000287">
    <property type="term" value="F:magnesium ion binding"/>
    <property type="evidence" value="ECO:0007669"/>
    <property type="project" value="TreeGrafter"/>
</dbReference>
<dbReference type="SUPFAM" id="SSF56784">
    <property type="entry name" value="HAD-like"/>
    <property type="match status" value="1"/>
</dbReference>
<dbReference type="PANTHER" id="PTHR10000:SF53">
    <property type="entry name" value="5-AMINO-6-(5-PHOSPHO-D-RIBITYLAMINO)URACIL PHOSPHATASE YBJI-RELATED"/>
    <property type="match status" value="1"/>
</dbReference>
<dbReference type="Gene3D" id="3.30.1240.10">
    <property type="match status" value="1"/>
</dbReference>
<dbReference type="Gene3D" id="3.40.50.1000">
    <property type="entry name" value="HAD superfamily/HAD-like"/>
    <property type="match status" value="1"/>
</dbReference>
<dbReference type="AlphaFoldDB" id="A0A2S1KP38"/>
<sequence length="272" mass="29871">MMKQTKFVATDLDGTFLNDQKRFNRDLFAQVLKAYEATGGEFIVASGRDLKHVQMLFGGFLDRVNIVADNGATIMSADGQIQERHMMTQEQLSGLQHEIDRMSAKPHGGILVFSPDELLVVRDYGVIPSGFLAMMASLYGQPRFVDSLMQVDVPVMKVTVFWTLAESETFVTQVRQNQADVHATTPGNGVVDVMTSGVNKAASLQQLLEILGGTPAELAVFGDGMNDLEMLAIAGQPVIMPNADKRLFAYDYAIAVADNNHDGVLRTWQELI</sequence>
<gene>
    <name evidence="1" type="ORF">B6254_0346</name>
</gene>
<proteinExistence type="predicted"/>
<organism evidence="1 2">
    <name type="scientific">Weissella cibaria</name>
    <dbReference type="NCBI Taxonomy" id="137591"/>
    <lineage>
        <taxon>Bacteria</taxon>
        <taxon>Bacillati</taxon>
        <taxon>Bacillota</taxon>
        <taxon>Bacilli</taxon>
        <taxon>Lactobacillales</taxon>
        <taxon>Lactobacillaceae</taxon>
        <taxon>Weissella</taxon>
    </lineage>
</organism>
<reference evidence="1 2" key="1">
    <citation type="submission" date="2017-04" db="EMBL/GenBank/DDBJ databases">
        <title>Weissella cibaria strain m2 complete genome.</title>
        <authorList>
            <person name="Pan Q."/>
            <person name="Tan M."/>
            <person name="Yao F."/>
            <person name="Su S."/>
        </authorList>
    </citation>
    <scope>NUCLEOTIDE SEQUENCE [LARGE SCALE GENOMIC DNA]</scope>
    <source>
        <strain evidence="1 2">M2</strain>
    </source>
</reference>